<evidence type="ECO:0000256" key="4">
    <source>
        <dbReference type="ARBA" id="ARBA00023242"/>
    </source>
</evidence>
<evidence type="ECO:0000256" key="1">
    <source>
        <dbReference type="ARBA" id="ARBA00023015"/>
    </source>
</evidence>
<dbReference type="OrthoDB" id="622307at2759"/>
<dbReference type="GO" id="GO:0006355">
    <property type="term" value="P:regulation of DNA-templated transcription"/>
    <property type="evidence" value="ECO:0007669"/>
    <property type="project" value="InterPro"/>
</dbReference>
<proteinExistence type="predicted"/>
<feature type="region of interest" description="Disordered" evidence="5">
    <location>
        <begin position="211"/>
        <end position="252"/>
    </location>
</feature>
<keyword evidence="1" id="KW-0805">Transcription regulation</keyword>
<dbReference type="SUPFAM" id="SSF101941">
    <property type="entry name" value="NAC domain"/>
    <property type="match status" value="1"/>
</dbReference>
<gene>
    <name evidence="7" type="ORF">COLO4_29680</name>
</gene>
<dbReference type="AlphaFoldDB" id="A0A1R3HDJ6"/>
<dbReference type="InterPro" id="IPR003441">
    <property type="entry name" value="NAC-dom"/>
</dbReference>
<protein>
    <submittedName>
        <fullName evidence="7">No apical meristem (NAM) protein</fullName>
    </submittedName>
</protein>
<sequence length="273" mass="30672">MEDMPPGFRFYPTEEELVSFYLPNKLEGNRNDLNHLINRVIPVVDIYDFNPWDLPQFSVLLCHKDPEQWFFFIPRQESEARGGRPKRLTSSGYWKATGSPGYVYSSNSRPIGVKRTMVFYNGRAPSGKKTEWKMNEYKAIEGEAPSSLNGAPPSLRQEFSLCRVYKKSKCLRSFDRRPPPGVVLMTGDVAVPQDHGRRFGGEMSRQIGAAGAEGMAMATASSPESSSSGDHNHQHQPNQPTAQTGPGETSNTSRMVVDEECFWDVDGFWDPVN</sequence>
<reference evidence="8" key="1">
    <citation type="submission" date="2013-09" db="EMBL/GenBank/DDBJ databases">
        <title>Corchorus olitorius genome sequencing.</title>
        <authorList>
            <person name="Alam M."/>
            <person name="Haque M.S."/>
            <person name="Islam M.S."/>
            <person name="Emdad E.M."/>
            <person name="Islam M.M."/>
            <person name="Ahmed B."/>
            <person name="Halim A."/>
            <person name="Hossen Q.M.M."/>
            <person name="Hossain M.Z."/>
            <person name="Ahmed R."/>
            <person name="Khan M.M."/>
            <person name="Islam R."/>
            <person name="Rashid M.M."/>
            <person name="Khan S.A."/>
            <person name="Rahman M.S."/>
            <person name="Alam M."/>
            <person name="Yahiya A.S."/>
            <person name="Khan M.S."/>
            <person name="Azam M.S."/>
            <person name="Haque T."/>
            <person name="Lashkar M.Z.H."/>
            <person name="Akhand A.I."/>
            <person name="Morshed G."/>
            <person name="Roy S."/>
            <person name="Uddin K.S."/>
            <person name="Rabeya T."/>
            <person name="Hossain A.S."/>
            <person name="Chowdhury A."/>
            <person name="Snigdha A.R."/>
            <person name="Mortoza M.S."/>
            <person name="Matin S.A."/>
            <person name="Hoque S.M.E."/>
            <person name="Islam M.K."/>
            <person name="Roy D.K."/>
            <person name="Haider R."/>
            <person name="Moosa M.M."/>
            <person name="Elias S.M."/>
            <person name="Hasan A.M."/>
            <person name="Jahan S."/>
            <person name="Shafiuddin M."/>
            <person name="Mahmood N."/>
            <person name="Shommy N.S."/>
        </authorList>
    </citation>
    <scope>NUCLEOTIDE SEQUENCE [LARGE SCALE GENOMIC DNA]</scope>
    <source>
        <strain evidence="8">cv. O-4</strain>
    </source>
</reference>
<comment type="caution">
    <text evidence="7">The sequence shown here is derived from an EMBL/GenBank/DDBJ whole genome shotgun (WGS) entry which is preliminary data.</text>
</comment>
<dbReference type="PANTHER" id="PTHR31744:SF220">
    <property type="entry name" value="LOW QUALITY PROTEIN: NAC DOMAIN-CONTAINING PROTEIN 90-LIKE"/>
    <property type="match status" value="1"/>
</dbReference>
<dbReference type="GO" id="GO:0003677">
    <property type="term" value="F:DNA binding"/>
    <property type="evidence" value="ECO:0007669"/>
    <property type="project" value="UniProtKB-KW"/>
</dbReference>
<dbReference type="InterPro" id="IPR036093">
    <property type="entry name" value="NAC_dom_sf"/>
</dbReference>
<keyword evidence="3" id="KW-0804">Transcription</keyword>
<keyword evidence="2" id="KW-0238">DNA-binding</keyword>
<dbReference type="Pfam" id="PF02365">
    <property type="entry name" value="NAM"/>
    <property type="match status" value="1"/>
</dbReference>
<dbReference type="PANTHER" id="PTHR31744">
    <property type="entry name" value="PROTEIN CUP-SHAPED COTYLEDON 2-RELATED"/>
    <property type="match status" value="1"/>
</dbReference>
<evidence type="ECO:0000259" key="6">
    <source>
        <dbReference type="PROSITE" id="PS51005"/>
    </source>
</evidence>
<dbReference type="STRING" id="93759.A0A1R3HDJ6"/>
<dbReference type="Gene3D" id="2.170.150.80">
    <property type="entry name" value="NAC domain"/>
    <property type="match status" value="1"/>
</dbReference>
<keyword evidence="8" id="KW-1185">Reference proteome</keyword>
<dbReference type="PROSITE" id="PS51005">
    <property type="entry name" value="NAC"/>
    <property type="match status" value="1"/>
</dbReference>
<evidence type="ECO:0000256" key="3">
    <source>
        <dbReference type="ARBA" id="ARBA00023163"/>
    </source>
</evidence>
<name>A0A1R3HDJ6_9ROSI</name>
<organism evidence="7 8">
    <name type="scientific">Corchorus olitorius</name>
    <dbReference type="NCBI Taxonomy" id="93759"/>
    <lineage>
        <taxon>Eukaryota</taxon>
        <taxon>Viridiplantae</taxon>
        <taxon>Streptophyta</taxon>
        <taxon>Embryophyta</taxon>
        <taxon>Tracheophyta</taxon>
        <taxon>Spermatophyta</taxon>
        <taxon>Magnoliopsida</taxon>
        <taxon>eudicotyledons</taxon>
        <taxon>Gunneridae</taxon>
        <taxon>Pentapetalae</taxon>
        <taxon>rosids</taxon>
        <taxon>malvids</taxon>
        <taxon>Malvales</taxon>
        <taxon>Malvaceae</taxon>
        <taxon>Grewioideae</taxon>
        <taxon>Apeibeae</taxon>
        <taxon>Corchorus</taxon>
    </lineage>
</organism>
<dbReference type="Proteomes" id="UP000187203">
    <property type="component" value="Unassembled WGS sequence"/>
</dbReference>
<keyword evidence="4" id="KW-0539">Nucleus</keyword>
<evidence type="ECO:0000313" key="8">
    <source>
        <dbReference type="Proteomes" id="UP000187203"/>
    </source>
</evidence>
<evidence type="ECO:0000313" key="7">
    <source>
        <dbReference type="EMBL" id="OMO68414.1"/>
    </source>
</evidence>
<evidence type="ECO:0000256" key="2">
    <source>
        <dbReference type="ARBA" id="ARBA00023125"/>
    </source>
</evidence>
<feature type="compositionally biased region" description="Polar residues" evidence="5">
    <location>
        <begin position="235"/>
        <end position="252"/>
    </location>
</feature>
<feature type="domain" description="NAC" evidence="6">
    <location>
        <begin position="4"/>
        <end position="167"/>
    </location>
</feature>
<dbReference type="EMBL" id="AWUE01020391">
    <property type="protein sequence ID" value="OMO68414.1"/>
    <property type="molecule type" value="Genomic_DNA"/>
</dbReference>
<feature type="compositionally biased region" description="Low complexity" evidence="5">
    <location>
        <begin position="211"/>
        <end position="228"/>
    </location>
</feature>
<accession>A0A1R3HDJ6</accession>
<evidence type="ECO:0000256" key="5">
    <source>
        <dbReference type="SAM" id="MobiDB-lite"/>
    </source>
</evidence>